<reference evidence="2 3" key="1">
    <citation type="submission" date="2024-07" db="EMBL/GenBank/DDBJ databases">
        <authorList>
            <person name="Lee S."/>
            <person name="Kang M."/>
        </authorList>
    </citation>
    <scope>NUCLEOTIDE SEQUENCE [LARGE SCALE GENOMIC DNA]</scope>
    <source>
        <strain evidence="2 3">DS6</strain>
    </source>
</reference>
<dbReference type="RefSeq" id="WP_367994937.1">
    <property type="nucleotide sequence ID" value="NZ_JBFPJR010000030.1"/>
</dbReference>
<dbReference type="Proteomes" id="UP001556631">
    <property type="component" value="Unassembled WGS sequence"/>
</dbReference>
<organism evidence="2 3">
    <name type="scientific">Nocardioides eburneus</name>
    <dbReference type="NCBI Taxonomy" id="3231482"/>
    <lineage>
        <taxon>Bacteria</taxon>
        <taxon>Bacillati</taxon>
        <taxon>Actinomycetota</taxon>
        <taxon>Actinomycetes</taxon>
        <taxon>Propionibacteriales</taxon>
        <taxon>Nocardioidaceae</taxon>
        <taxon>Nocardioides</taxon>
    </lineage>
</organism>
<evidence type="ECO:0000256" key="1">
    <source>
        <dbReference type="SAM" id="Phobius"/>
    </source>
</evidence>
<feature type="transmembrane region" description="Helical" evidence="1">
    <location>
        <begin position="12"/>
        <end position="36"/>
    </location>
</feature>
<sequence>MTTELQPHRSGGVATLLGATCSAVGAGALVAVLALAVAGGGAAGAALAGAALALVVMAFGAFAVDLVATVMPAASLLVALLTYALQLVLMTVLLTAASDVDALAGHGRAGWLVAAVVAVVLVWTLSQLVLASRRRIPAYDVALPGEARSADVRVSVR</sequence>
<accession>A0ABV3T1F5</accession>
<name>A0ABV3T1F5_9ACTN</name>
<evidence type="ECO:0000313" key="2">
    <source>
        <dbReference type="EMBL" id="MEX0428968.1"/>
    </source>
</evidence>
<evidence type="ECO:0000313" key="3">
    <source>
        <dbReference type="Proteomes" id="UP001556631"/>
    </source>
</evidence>
<protein>
    <recommendedName>
        <fullName evidence="4">ATP synthase protein I</fullName>
    </recommendedName>
</protein>
<keyword evidence="1" id="KW-0812">Transmembrane</keyword>
<keyword evidence="3" id="KW-1185">Reference proteome</keyword>
<feature type="transmembrane region" description="Helical" evidence="1">
    <location>
        <begin position="76"/>
        <end position="97"/>
    </location>
</feature>
<keyword evidence="1" id="KW-1133">Transmembrane helix</keyword>
<feature type="transmembrane region" description="Helical" evidence="1">
    <location>
        <begin position="109"/>
        <end position="130"/>
    </location>
</feature>
<dbReference type="EMBL" id="JBFPJR010000030">
    <property type="protein sequence ID" value="MEX0428968.1"/>
    <property type="molecule type" value="Genomic_DNA"/>
</dbReference>
<feature type="transmembrane region" description="Helical" evidence="1">
    <location>
        <begin position="42"/>
        <end position="64"/>
    </location>
</feature>
<keyword evidence="1" id="KW-0472">Membrane</keyword>
<evidence type="ECO:0008006" key="4">
    <source>
        <dbReference type="Google" id="ProtNLM"/>
    </source>
</evidence>
<comment type="caution">
    <text evidence="2">The sequence shown here is derived from an EMBL/GenBank/DDBJ whole genome shotgun (WGS) entry which is preliminary data.</text>
</comment>
<gene>
    <name evidence="2" type="ORF">AB3X52_15175</name>
</gene>
<proteinExistence type="predicted"/>